<comment type="caution">
    <text evidence="9">The sequence shown here is derived from an EMBL/GenBank/DDBJ whole genome shotgun (WGS) entry which is preliminary data.</text>
</comment>
<evidence type="ECO:0000256" key="3">
    <source>
        <dbReference type="ARBA" id="ARBA00022475"/>
    </source>
</evidence>
<feature type="transmembrane region" description="Helical" evidence="7">
    <location>
        <begin position="123"/>
        <end position="145"/>
    </location>
</feature>
<keyword evidence="10" id="KW-1185">Reference proteome</keyword>
<evidence type="ECO:0000256" key="6">
    <source>
        <dbReference type="ARBA" id="ARBA00023136"/>
    </source>
</evidence>
<dbReference type="Gene3D" id="1.20.1250.20">
    <property type="entry name" value="MFS general substrate transporter like domains"/>
    <property type="match status" value="1"/>
</dbReference>
<feature type="transmembrane region" description="Helical" evidence="7">
    <location>
        <begin position="268"/>
        <end position="288"/>
    </location>
</feature>
<feature type="transmembrane region" description="Helical" evidence="7">
    <location>
        <begin position="59"/>
        <end position="78"/>
    </location>
</feature>
<dbReference type="EMBL" id="SOAU01000001">
    <property type="protein sequence ID" value="TDT18699.1"/>
    <property type="molecule type" value="Genomic_DNA"/>
</dbReference>
<name>A0A4R7I6L4_9ACTN</name>
<dbReference type="GO" id="GO:0005886">
    <property type="term" value="C:plasma membrane"/>
    <property type="evidence" value="ECO:0007669"/>
    <property type="project" value="UniProtKB-SubCell"/>
</dbReference>
<dbReference type="InterPro" id="IPR036259">
    <property type="entry name" value="MFS_trans_sf"/>
</dbReference>
<feature type="transmembrane region" description="Helical" evidence="7">
    <location>
        <begin position="90"/>
        <end position="111"/>
    </location>
</feature>
<evidence type="ECO:0000256" key="1">
    <source>
        <dbReference type="ARBA" id="ARBA00004651"/>
    </source>
</evidence>
<accession>A0A4R7I6L4</accession>
<organism evidence="9 10">
    <name type="scientific">Ilumatobacter fluminis</name>
    <dbReference type="NCBI Taxonomy" id="467091"/>
    <lineage>
        <taxon>Bacteria</taxon>
        <taxon>Bacillati</taxon>
        <taxon>Actinomycetota</taxon>
        <taxon>Acidimicrobiia</taxon>
        <taxon>Acidimicrobiales</taxon>
        <taxon>Ilumatobacteraceae</taxon>
        <taxon>Ilumatobacter</taxon>
    </lineage>
</organism>
<dbReference type="OrthoDB" id="9775268at2"/>
<evidence type="ECO:0000256" key="7">
    <source>
        <dbReference type="SAM" id="Phobius"/>
    </source>
</evidence>
<dbReference type="CDD" id="cd06173">
    <property type="entry name" value="MFS_MefA_like"/>
    <property type="match status" value="1"/>
</dbReference>
<keyword evidence="3" id="KW-1003">Cell membrane</keyword>
<dbReference type="SUPFAM" id="SSF103473">
    <property type="entry name" value="MFS general substrate transporter"/>
    <property type="match status" value="1"/>
</dbReference>
<dbReference type="PANTHER" id="PTHR23513:SF11">
    <property type="entry name" value="STAPHYLOFERRIN A TRANSPORTER"/>
    <property type="match status" value="1"/>
</dbReference>
<dbReference type="GO" id="GO:0022857">
    <property type="term" value="F:transmembrane transporter activity"/>
    <property type="evidence" value="ECO:0007669"/>
    <property type="project" value="InterPro"/>
</dbReference>
<evidence type="ECO:0000256" key="5">
    <source>
        <dbReference type="ARBA" id="ARBA00022989"/>
    </source>
</evidence>
<protein>
    <submittedName>
        <fullName evidence="9">Putative MFS family arabinose efflux permease</fullName>
    </submittedName>
</protein>
<dbReference type="Proteomes" id="UP000294558">
    <property type="component" value="Unassembled WGS sequence"/>
</dbReference>
<evidence type="ECO:0000313" key="9">
    <source>
        <dbReference type="EMBL" id="TDT18699.1"/>
    </source>
</evidence>
<dbReference type="InterPro" id="IPR010290">
    <property type="entry name" value="TM_effector"/>
</dbReference>
<comment type="subcellular location">
    <subcellularLocation>
        <location evidence="1">Cell membrane</location>
        <topology evidence="1">Multi-pass membrane protein</topology>
    </subcellularLocation>
</comment>
<feature type="transmembrane region" description="Helical" evidence="7">
    <location>
        <begin position="300"/>
        <end position="318"/>
    </location>
</feature>
<sequence>MTTPTAARADETASSFSALLRDRVFAPFFFANSLSNTGNWFQNVAAGIVVYDLTGSNTAVGAVSIVQFIATMLLTPWMGALTDRVNRRHMLLAGQSIAFAGASALAVTVIVVGIDGLPGPWPIYAATAVIGLGAATILPSLQAVVPSLVERRDLDRAIALNSMTFNIARSIGPIAAGATVAALGAEWAFGINALTFVPLLVVLLVIRPRGEVEPDDDSSADVREGVRWILDRREVIAVLAATLIVGWTSDPFSTLMPALAESLGGGDATVGLLVGSFGLGAALTAPWFDRVKARVDRERIVPVALVISSVGLATVALAPVTPIALAGAAVSGSGFLLGVTGTNSELQKAMPEHLRGRVMAWWSVAFLGCRPIAAVVDGAIADLTDVRVAIGVSAAVALTGAVFGLTRTLATKAD</sequence>
<feature type="transmembrane region" description="Helical" evidence="7">
    <location>
        <begin position="157"/>
        <end position="181"/>
    </location>
</feature>
<evidence type="ECO:0000256" key="2">
    <source>
        <dbReference type="ARBA" id="ARBA00022448"/>
    </source>
</evidence>
<gene>
    <name evidence="9" type="ORF">BDK89_4330</name>
</gene>
<keyword evidence="2" id="KW-0813">Transport</keyword>
<keyword evidence="6 7" id="KW-0472">Membrane</keyword>
<evidence type="ECO:0000313" key="10">
    <source>
        <dbReference type="Proteomes" id="UP000294558"/>
    </source>
</evidence>
<proteinExistence type="predicted"/>
<dbReference type="PROSITE" id="PS50850">
    <property type="entry name" value="MFS"/>
    <property type="match status" value="1"/>
</dbReference>
<reference evidence="9 10" key="1">
    <citation type="submission" date="2019-03" db="EMBL/GenBank/DDBJ databases">
        <title>Sequencing the genomes of 1000 actinobacteria strains.</title>
        <authorList>
            <person name="Klenk H.-P."/>
        </authorList>
    </citation>
    <scope>NUCLEOTIDE SEQUENCE [LARGE SCALE GENOMIC DNA]</scope>
    <source>
        <strain evidence="9 10">DSM 18936</strain>
    </source>
</reference>
<dbReference type="InterPro" id="IPR020846">
    <property type="entry name" value="MFS_dom"/>
</dbReference>
<feature type="domain" description="Major facilitator superfamily (MFS) profile" evidence="8">
    <location>
        <begin position="234"/>
        <end position="414"/>
    </location>
</feature>
<keyword evidence="4 7" id="KW-0812">Transmembrane</keyword>
<feature type="transmembrane region" description="Helical" evidence="7">
    <location>
        <begin position="358"/>
        <end position="376"/>
    </location>
</feature>
<dbReference type="PANTHER" id="PTHR23513">
    <property type="entry name" value="INTEGRAL MEMBRANE EFFLUX PROTEIN-RELATED"/>
    <property type="match status" value="1"/>
</dbReference>
<dbReference type="AlphaFoldDB" id="A0A4R7I6L4"/>
<feature type="transmembrane region" description="Helical" evidence="7">
    <location>
        <begin position="235"/>
        <end position="256"/>
    </location>
</feature>
<feature type="transmembrane region" description="Helical" evidence="7">
    <location>
        <begin position="187"/>
        <end position="206"/>
    </location>
</feature>
<feature type="transmembrane region" description="Helical" evidence="7">
    <location>
        <begin position="388"/>
        <end position="410"/>
    </location>
</feature>
<dbReference type="Pfam" id="PF05977">
    <property type="entry name" value="MFS_3"/>
    <property type="match status" value="1"/>
</dbReference>
<keyword evidence="5 7" id="KW-1133">Transmembrane helix</keyword>
<evidence type="ECO:0000256" key="4">
    <source>
        <dbReference type="ARBA" id="ARBA00022692"/>
    </source>
</evidence>
<evidence type="ECO:0000259" key="8">
    <source>
        <dbReference type="PROSITE" id="PS50850"/>
    </source>
</evidence>
<dbReference type="RefSeq" id="WP_133870902.1">
    <property type="nucleotide sequence ID" value="NZ_SOAU01000001.1"/>
</dbReference>